<reference evidence="4" key="1">
    <citation type="submission" date="2016-10" db="EMBL/GenBank/DDBJ databases">
        <authorList>
            <person name="Varghese N."/>
            <person name="Submissions S."/>
        </authorList>
    </citation>
    <scope>NUCLEOTIDE SEQUENCE [LARGE SCALE GENOMIC DNA]</scope>
    <source>
        <strain evidence="4">LMG 26031</strain>
    </source>
</reference>
<accession>A0A1H6QVX4</accession>
<dbReference type="PANTHER" id="PTHR43143">
    <property type="entry name" value="METALLOPHOSPHOESTERASE, CALCINEURIN SUPERFAMILY"/>
    <property type="match status" value="1"/>
</dbReference>
<dbReference type="AlphaFoldDB" id="A0A1H6QVX4"/>
<dbReference type="PROSITE" id="PS51318">
    <property type="entry name" value="TAT"/>
    <property type="match status" value="1"/>
</dbReference>
<dbReference type="Proteomes" id="UP000198866">
    <property type="component" value="Unassembled WGS sequence"/>
</dbReference>
<dbReference type="STRING" id="667676.SAMN05192539_1001370"/>
<keyword evidence="1" id="KW-1133">Transmembrane helix</keyword>
<dbReference type="GO" id="GO:0016787">
    <property type="term" value="F:hydrolase activity"/>
    <property type="evidence" value="ECO:0007669"/>
    <property type="project" value="InterPro"/>
</dbReference>
<evidence type="ECO:0000259" key="2">
    <source>
        <dbReference type="Pfam" id="PF00149"/>
    </source>
</evidence>
<dbReference type="PANTHER" id="PTHR43143:SF6">
    <property type="entry name" value="BLL3016 PROTEIN"/>
    <property type="match status" value="1"/>
</dbReference>
<evidence type="ECO:0000313" key="4">
    <source>
        <dbReference type="Proteomes" id="UP000198866"/>
    </source>
</evidence>
<sequence length="303" mass="33708">MQNDLKDPNRREGLSRRDFLRLAAVGGAAFASALPGFTYGRDDDFYFVQLSDAHWGFEGPGVNPDPKGTLPKAIAAVNALPAPPDFVIFTGDLTHTTDDPAVRHERMRQFQQIVAQLKVKPLYLMPGEHDASLDAGAAYKEHFGQTHYTFDHKGVHFITLDNVSDPAGRVGAEQIAWLAADLDRQPQDARIVLFTHRPLFDLAPQWDWATRDGAQVIDVLSRRKYVTVFYGHIHQEHHMMTGGIAHHAARSLMFPLPPAMSQAKKLPVPWDASEPYHGLGWRRVEVAPQSGALALNEMPIKTA</sequence>
<evidence type="ECO:0000313" key="3">
    <source>
        <dbReference type="EMBL" id="SEI43415.1"/>
    </source>
</evidence>
<proteinExistence type="predicted"/>
<dbReference type="SUPFAM" id="SSF56300">
    <property type="entry name" value="Metallo-dependent phosphatases"/>
    <property type="match status" value="1"/>
</dbReference>
<keyword evidence="1" id="KW-0472">Membrane</keyword>
<organism evidence="3 4">
    <name type="scientific">Paraburkholderia diazotrophica</name>
    <dbReference type="NCBI Taxonomy" id="667676"/>
    <lineage>
        <taxon>Bacteria</taxon>
        <taxon>Pseudomonadati</taxon>
        <taxon>Pseudomonadota</taxon>
        <taxon>Betaproteobacteria</taxon>
        <taxon>Burkholderiales</taxon>
        <taxon>Burkholderiaceae</taxon>
        <taxon>Paraburkholderia</taxon>
    </lineage>
</organism>
<evidence type="ECO:0000256" key="1">
    <source>
        <dbReference type="SAM" id="Phobius"/>
    </source>
</evidence>
<dbReference type="InterPro" id="IPR019546">
    <property type="entry name" value="TAT_signal_bac_arc"/>
</dbReference>
<dbReference type="Gene3D" id="3.60.21.10">
    <property type="match status" value="1"/>
</dbReference>
<dbReference type="EMBL" id="FNYE01000001">
    <property type="protein sequence ID" value="SEI43415.1"/>
    <property type="molecule type" value="Genomic_DNA"/>
</dbReference>
<feature type="domain" description="Calcineurin-like phosphoesterase" evidence="2">
    <location>
        <begin position="47"/>
        <end position="235"/>
    </location>
</feature>
<keyword evidence="1" id="KW-0812">Transmembrane</keyword>
<dbReference type="InterPro" id="IPR004843">
    <property type="entry name" value="Calcineurin-like_PHP"/>
</dbReference>
<feature type="transmembrane region" description="Helical" evidence="1">
    <location>
        <begin position="20"/>
        <end position="40"/>
    </location>
</feature>
<dbReference type="OrthoDB" id="9780884at2"/>
<dbReference type="NCBIfam" id="TIGR01409">
    <property type="entry name" value="TAT_signal_seq"/>
    <property type="match status" value="1"/>
</dbReference>
<keyword evidence="4" id="KW-1185">Reference proteome</keyword>
<name>A0A1H6QVX4_9BURK</name>
<dbReference type="InterPro" id="IPR029052">
    <property type="entry name" value="Metallo-depent_PP-like"/>
</dbReference>
<dbReference type="RefSeq" id="WP_090862066.1">
    <property type="nucleotide sequence ID" value="NZ_FNYE01000001.1"/>
</dbReference>
<protein>
    <submittedName>
        <fullName evidence="3">Tat (Twin-arginine translocation) pathway signal sequence</fullName>
    </submittedName>
</protein>
<dbReference type="InterPro" id="IPR006311">
    <property type="entry name" value="TAT_signal"/>
</dbReference>
<dbReference type="Pfam" id="PF00149">
    <property type="entry name" value="Metallophos"/>
    <property type="match status" value="1"/>
</dbReference>
<dbReference type="InterPro" id="IPR051918">
    <property type="entry name" value="STPP_CPPED1"/>
</dbReference>
<gene>
    <name evidence="3" type="ORF">SAMN05192539_1001370</name>
</gene>